<feature type="domain" description="Sulfatase N-terminal" evidence="3">
    <location>
        <begin position="6"/>
        <end position="414"/>
    </location>
</feature>
<protein>
    <submittedName>
        <fullName evidence="4">Sulfatase</fullName>
    </submittedName>
</protein>
<dbReference type="Proteomes" id="UP000221860">
    <property type="component" value="Unassembled WGS sequence"/>
</dbReference>
<dbReference type="AlphaFoldDB" id="A0A2G1MG99"/>
<dbReference type="PANTHER" id="PTHR42693:SF33">
    <property type="entry name" value="ARYLSULFATASE"/>
    <property type="match status" value="1"/>
</dbReference>
<proteinExistence type="inferred from homology"/>
<comment type="caution">
    <text evidence="4">The sequence shown here is derived from an EMBL/GenBank/DDBJ whole genome shotgun (WGS) entry which is preliminary data.</text>
</comment>
<evidence type="ECO:0000259" key="3">
    <source>
        <dbReference type="Pfam" id="PF00884"/>
    </source>
</evidence>
<dbReference type="GO" id="GO:0004065">
    <property type="term" value="F:arylsulfatase activity"/>
    <property type="evidence" value="ECO:0007669"/>
    <property type="project" value="TreeGrafter"/>
</dbReference>
<comment type="similarity">
    <text evidence="1">Belongs to the sulfatase family.</text>
</comment>
<evidence type="ECO:0000313" key="5">
    <source>
        <dbReference type="Proteomes" id="UP000221860"/>
    </source>
</evidence>
<accession>A0A2G1MG99</accession>
<keyword evidence="5" id="KW-1185">Reference proteome</keyword>
<dbReference type="OrthoDB" id="9795675at2"/>
<evidence type="ECO:0000256" key="1">
    <source>
        <dbReference type="ARBA" id="ARBA00008779"/>
    </source>
</evidence>
<dbReference type="PANTHER" id="PTHR42693">
    <property type="entry name" value="ARYLSULFATASE FAMILY MEMBER"/>
    <property type="match status" value="1"/>
</dbReference>
<name>A0A2G1MG99_9RHOB</name>
<organism evidence="4 5">
    <name type="scientific">Limimaricola cinnabarinus</name>
    <dbReference type="NCBI Taxonomy" id="1125964"/>
    <lineage>
        <taxon>Bacteria</taxon>
        <taxon>Pseudomonadati</taxon>
        <taxon>Pseudomonadota</taxon>
        <taxon>Alphaproteobacteria</taxon>
        <taxon>Rhodobacterales</taxon>
        <taxon>Paracoccaceae</taxon>
        <taxon>Limimaricola</taxon>
    </lineage>
</organism>
<feature type="compositionally biased region" description="Basic and acidic residues" evidence="2">
    <location>
        <begin position="126"/>
        <end position="145"/>
    </location>
</feature>
<dbReference type="SUPFAM" id="SSF53649">
    <property type="entry name" value="Alkaline phosphatase-like"/>
    <property type="match status" value="1"/>
</dbReference>
<dbReference type="InterPro" id="IPR017850">
    <property type="entry name" value="Alkaline_phosphatase_core_sf"/>
</dbReference>
<feature type="region of interest" description="Disordered" evidence="2">
    <location>
        <begin position="110"/>
        <end position="145"/>
    </location>
</feature>
<dbReference type="Pfam" id="PF00884">
    <property type="entry name" value="Sulfatase"/>
    <property type="match status" value="1"/>
</dbReference>
<sequence length="525" mass="59130">MTKRKPNFLVIMMDQLRWDHLGCYGNSIVQTPNIDAIADTGLRFDAFYTSNPICQPNRACLATGQISTVNGCRQNGIPISLDSVTYAEALRNEGWRTGIIGKSHFQNVTAIPAPDRKPAGQGEEPSDLRARRDQRDGPDYGLEVKGKWARDPDRTLPLPYYGFDHVRFCISHGDQVDGHYTKWLRERHPDPDSLRGPENALDKPEDRVAQCWQSALPEELHPNRYIAEEACAFLSEQGRDDPFLLVLSFPDPHHPFTPPGRWWDMYDPADMILPETFNTPLSQRNDLPEAARQAYRMGDADPHSHWPFHVTEDEMRKILALNYGSISFVDHELGKVLEHLRALDLDDDTVICFMSDHGDYMGDHGTVLKMGLHYQSVIRVPFLWRDTAERRAHGTSARQASAIDFAPTVLQRAGFKVPLGMQGLDVLDDDTPAPPVLVEDPGIAVFADPDARSSIVSLVDQGWRMSLLEAAPDWGELYDLRADPDETRNLWNDPGAAAQKLHMLEAFARRQIALRDLSLCPTARA</sequence>
<dbReference type="InterPro" id="IPR050738">
    <property type="entry name" value="Sulfatase"/>
</dbReference>
<evidence type="ECO:0000256" key="2">
    <source>
        <dbReference type="SAM" id="MobiDB-lite"/>
    </source>
</evidence>
<dbReference type="EMBL" id="NQWH01000012">
    <property type="protein sequence ID" value="PHP27692.1"/>
    <property type="molecule type" value="Genomic_DNA"/>
</dbReference>
<dbReference type="RefSeq" id="WP_099276851.1">
    <property type="nucleotide sequence ID" value="NZ_KZ304958.1"/>
</dbReference>
<dbReference type="Gene3D" id="3.40.720.10">
    <property type="entry name" value="Alkaline Phosphatase, subunit A"/>
    <property type="match status" value="1"/>
</dbReference>
<gene>
    <name evidence="4" type="ORF">CJ301_09870</name>
</gene>
<dbReference type="InterPro" id="IPR000917">
    <property type="entry name" value="Sulfatase_N"/>
</dbReference>
<evidence type="ECO:0000313" key="4">
    <source>
        <dbReference type="EMBL" id="PHP27692.1"/>
    </source>
</evidence>
<reference evidence="4 5" key="1">
    <citation type="submission" date="2017-08" db="EMBL/GenBank/DDBJ databases">
        <title>Draft Genome Sequence of Loktanella cinnabarina Strain XM1, Isolated from Coastal Surface Water.</title>
        <authorList>
            <person name="Ma R."/>
            <person name="Wang J."/>
            <person name="Wang Q."/>
            <person name="Ma Z."/>
            <person name="Li J."/>
            <person name="Chen L."/>
        </authorList>
    </citation>
    <scope>NUCLEOTIDE SEQUENCE [LARGE SCALE GENOMIC DNA]</scope>
    <source>
        <strain evidence="4 5">XM1</strain>
    </source>
</reference>